<feature type="active site" description="Nucleophile" evidence="11">
    <location>
        <position position="192"/>
    </location>
</feature>
<dbReference type="Gene3D" id="3.40.710.10">
    <property type="entry name" value="DD-peptidase/beta-lactamase superfamily"/>
    <property type="match status" value="1"/>
</dbReference>
<feature type="binding site" evidence="10">
    <location>
        <position position="424"/>
    </location>
    <ligand>
        <name>substrate</name>
    </ligand>
</feature>
<dbReference type="InterPro" id="IPR012338">
    <property type="entry name" value="Beta-lactam/transpept-like"/>
</dbReference>
<gene>
    <name evidence="14" type="ORF">A2571_00900</name>
</gene>
<dbReference type="InterPro" id="IPR018044">
    <property type="entry name" value="Peptidase_S11"/>
</dbReference>
<evidence type="ECO:0000256" key="6">
    <source>
        <dbReference type="ARBA" id="ARBA00022960"/>
    </source>
</evidence>
<evidence type="ECO:0000256" key="4">
    <source>
        <dbReference type="ARBA" id="ARBA00022729"/>
    </source>
</evidence>
<evidence type="ECO:0000259" key="13">
    <source>
        <dbReference type="PROSITE" id="PS52029"/>
    </source>
</evidence>
<dbReference type="InterPro" id="IPR005490">
    <property type="entry name" value="LD_TPept_cat_dom"/>
</dbReference>
<dbReference type="GO" id="GO:0009252">
    <property type="term" value="P:peptidoglycan biosynthetic process"/>
    <property type="evidence" value="ECO:0007669"/>
    <property type="project" value="UniProtKB-UniPathway"/>
</dbReference>
<dbReference type="InterPro" id="IPR038063">
    <property type="entry name" value="Transpep_catalytic_dom"/>
</dbReference>
<comment type="similarity">
    <text evidence="2 12">Belongs to the peptidase S11 family.</text>
</comment>
<dbReference type="InterPro" id="IPR001967">
    <property type="entry name" value="Peptidase_S11_N"/>
</dbReference>
<dbReference type="GO" id="GO:0009002">
    <property type="term" value="F:serine-type D-Ala-D-Ala carboxypeptidase activity"/>
    <property type="evidence" value="ECO:0007669"/>
    <property type="project" value="InterPro"/>
</dbReference>
<dbReference type="UniPathway" id="UPA00219"/>
<evidence type="ECO:0000256" key="10">
    <source>
        <dbReference type="PIRSR" id="PIRSR618044-2"/>
    </source>
</evidence>
<dbReference type="GO" id="GO:0006508">
    <property type="term" value="P:proteolysis"/>
    <property type="evidence" value="ECO:0007669"/>
    <property type="project" value="InterPro"/>
</dbReference>
<feature type="active site" description="Proton donor/acceptor" evidence="11">
    <location>
        <position position="173"/>
    </location>
</feature>
<keyword evidence="5" id="KW-0378">Hydrolase</keyword>
<dbReference type="PANTHER" id="PTHR21581:SF6">
    <property type="entry name" value="TRAFFICKING PROTEIN PARTICLE COMPLEX SUBUNIT 12"/>
    <property type="match status" value="1"/>
</dbReference>
<dbReference type="PANTHER" id="PTHR21581">
    <property type="entry name" value="D-ALANYL-D-ALANINE CARBOXYPEPTIDASE"/>
    <property type="match status" value="1"/>
</dbReference>
<evidence type="ECO:0000256" key="1">
    <source>
        <dbReference type="ARBA" id="ARBA00004752"/>
    </source>
</evidence>
<name>A0A1G2QFY0_9BACT</name>
<dbReference type="AlphaFoldDB" id="A0A1G2QFY0"/>
<dbReference type="GO" id="GO:0071555">
    <property type="term" value="P:cell wall organization"/>
    <property type="evidence" value="ECO:0007669"/>
    <property type="project" value="UniProtKB-UniRule"/>
</dbReference>
<evidence type="ECO:0000256" key="8">
    <source>
        <dbReference type="ARBA" id="ARBA00023316"/>
    </source>
</evidence>
<dbReference type="STRING" id="1802438.A2571_00900"/>
<keyword evidence="6 11" id="KW-0133">Cell shape</keyword>
<sequence>MRWLEKLALFIAFSGAISAGAVILVANMAKLAPEWQLATTFFYAQGPNSASASTLNQAITPVEAEIVAPPAPVMSANDDSQKFIRPFVIAKDNLLSSGEKFVVVNFFAKNIELYEGGALVATTSVRALGDPQGWGGTPAGLYNVLDKSERAFSASAEAYMPNALHFYGKYYIHGEPYYASGRKLGADVSGGCVQLADSEAPNFFAQVDQNVPVLAVDKPADDFVYPSGAKTVLPNISAKSFLVADLDSGEIIADQDSTKVFPIASITKLMTAVVVAEHIDLRRNIEIEPKDLEAFGDTAGLDLEKSFRVVELFYPLLIESSNDTAEVVARFLGREATIDLMNEKAERLFMTDTRYADVSGFDVKNTSTARDLYLLGRYIKNNRRPILDITKGKAVTSFGPVRFDVRQMENKNEFAKGADFIGGKSGYLDEAKNTGLFMFKIKVAGEEREVAIVVLKSEHLKKDVEVLKGWVERNYK</sequence>
<proteinExistence type="inferred from homology"/>
<evidence type="ECO:0000313" key="15">
    <source>
        <dbReference type="Proteomes" id="UP000177043"/>
    </source>
</evidence>
<dbReference type="Gene3D" id="2.40.440.10">
    <property type="entry name" value="L,D-transpeptidase catalytic domain-like"/>
    <property type="match status" value="1"/>
</dbReference>
<dbReference type="SUPFAM" id="SSF141523">
    <property type="entry name" value="L,D-transpeptidase catalytic domain-like"/>
    <property type="match status" value="1"/>
</dbReference>
<comment type="pathway">
    <text evidence="1 11">Cell wall biogenesis; peptidoglycan biosynthesis.</text>
</comment>
<evidence type="ECO:0000256" key="9">
    <source>
        <dbReference type="PIRSR" id="PIRSR618044-1"/>
    </source>
</evidence>
<dbReference type="Proteomes" id="UP000177043">
    <property type="component" value="Unassembled WGS sequence"/>
</dbReference>
<feature type="active site" description="Proton acceptor" evidence="9">
    <location>
        <position position="268"/>
    </location>
</feature>
<feature type="domain" description="L,D-TPase catalytic" evidence="13">
    <location>
        <begin position="100"/>
        <end position="216"/>
    </location>
</feature>
<feature type="active site" description="Acyl-ester intermediate" evidence="9">
    <location>
        <position position="265"/>
    </location>
</feature>
<evidence type="ECO:0000256" key="11">
    <source>
        <dbReference type="PROSITE-ProRule" id="PRU01373"/>
    </source>
</evidence>
<dbReference type="PROSITE" id="PS52029">
    <property type="entry name" value="LD_TPASE"/>
    <property type="match status" value="1"/>
</dbReference>
<dbReference type="EMBL" id="MHTJ01000002">
    <property type="protein sequence ID" value="OHA58922.1"/>
    <property type="molecule type" value="Genomic_DNA"/>
</dbReference>
<dbReference type="SUPFAM" id="SSF56601">
    <property type="entry name" value="beta-lactamase/transpeptidase-like"/>
    <property type="match status" value="1"/>
</dbReference>
<dbReference type="CDD" id="cd16913">
    <property type="entry name" value="YkuD_like"/>
    <property type="match status" value="1"/>
</dbReference>
<evidence type="ECO:0000256" key="7">
    <source>
        <dbReference type="ARBA" id="ARBA00022984"/>
    </source>
</evidence>
<organism evidence="14 15">
    <name type="scientific">Candidatus Vogelbacteria bacterium RIFOXYD1_FULL_44_32</name>
    <dbReference type="NCBI Taxonomy" id="1802438"/>
    <lineage>
        <taxon>Bacteria</taxon>
        <taxon>Candidatus Vogeliibacteriota</taxon>
    </lineage>
</organism>
<dbReference type="GO" id="GO:0008360">
    <property type="term" value="P:regulation of cell shape"/>
    <property type="evidence" value="ECO:0007669"/>
    <property type="project" value="UniProtKB-UniRule"/>
</dbReference>
<evidence type="ECO:0000256" key="2">
    <source>
        <dbReference type="ARBA" id="ARBA00007164"/>
    </source>
</evidence>
<dbReference type="Pfam" id="PF03734">
    <property type="entry name" value="YkuD"/>
    <property type="match status" value="1"/>
</dbReference>
<evidence type="ECO:0000256" key="12">
    <source>
        <dbReference type="RuleBase" id="RU004016"/>
    </source>
</evidence>
<evidence type="ECO:0000313" key="14">
    <source>
        <dbReference type="EMBL" id="OHA58922.1"/>
    </source>
</evidence>
<keyword evidence="8 11" id="KW-0961">Cell wall biogenesis/degradation</keyword>
<evidence type="ECO:0000256" key="5">
    <source>
        <dbReference type="ARBA" id="ARBA00022801"/>
    </source>
</evidence>
<protein>
    <recommendedName>
        <fullName evidence="13">L,D-TPase catalytic domain-containing protein</fullName>
    </recommendedName>
</protein>
<keyword evidence="4" id="KW-0732">Signal</keyword>
<feature type="active site" evidence="9">
    <location>
        <position position="320"/>
    </location>
</feature>
<dbReference type="PRINTS" id="PR00725">
    <property type="entry name" value="DADACBPTASE1"/>
</dbReference>
<comment type="caution">
    <text evidence="14">The sequence shown here is derived from an EMBL/GenBank/DDBJ whole genome shotgun (WGS) entry which is preliminary data.</text>
</comment>
<keyword evidence="7 11" id="KW-0573">Peptidoglycan synthesis</keyword>
<dbReference type="GO" id="GO:0016740">
    <property type="term" value="F:transferase activity"/>
    <property type="evidence" value="ECO:0007669"/>
    <property type="project" value="UniProtKB-KW"/>
</dbReference>
<keyword evidence="3" id="KW-0808">Transferase</keyword>
<evidence type="ECO:0000256" key="3">
    <source>
        <dbReference type="ARBA" id="ARBA00022679"/>
    </source>
</evidence>
<reference evidence="14 15" key="1">
    <citation type="journal article" date="2016" name="Nat. Commun.">
        <title>Thousands of microbial genomes shed light on interconnected biogeochemical processes in an aquifer system.</title>
        <authorList>
            <person name="Anantharaman K."/>
            <person name="Brown C.T."/>
            <person name="Hug L.A."/>
            <person name="Sharon I."/>
            <person name="Castelle C.J."/>
            <person name="Probst A.J."/>
            <person name="Thomas B.C."/>
            <person name="Singh A."/>
            <person name="Wilkins M.J."/>
            <person name="Karaoz U."/>
            <person name="Brodie E.L."/>
            <person name="Williams K.H."/>
            <person name="Hubbard S.S."/>
            <person name="Banfield J.F."/>
        </authorList>
    </citation>
    <scope>NUCLEOTIDE SEQUENCE [LARGE SCALE GENOMIC DNA]</scope>
</reference>
<accession>A0A1G2QFY0</accession>
<dbReference type="Pfam" id="PF00768">
    <property type="entry name" value="Peptidase_S11"/>
    <property type="match status" value="1"/>
</dbReference>